<evidence type="ECO:0000313" key="2">
    <source>
        <dbReference type="EMBL" id="RHA88870.1"/>
    </source>
</evidence>
<gene>
    <name evidence="2" type="ORF">DW916_02130</name>
    <name evidence="1" type="ORF">DWV60_13525</name>
</gene>
<reference evidence="3 4" key="1">
    <citation type="submission" date="2018-08" db="EMBL/GenBank/DDBJ databases">
        <title>A genome reference for cultivated species of the human gut microbiota.</title>
        <authorList>
            <person name="Zou Y."/>
            <person name="Xue W."/>
            <person name="Luo G."/>
        </authorList>
    </citation>
    <scope>NUCLEOTIDE SEQUENCE [LARGE SCALE GENOMIC DNA]</scope>
    <source>
        <strain evidence="1 4">AF11-14</strain>
        <strain evidence="2 3">AM42-23AC</strain>
    </source>
</reference>
<organism evidence="1 4">
    <name type="scientific">Segatella copri</name>
    <dbReference type="NCBI Taxonomy" id="165179"/>
    <lineage>
        <taxon>Bacteria</taxon>
        <taxon>Pseudomonadati</taxon>
        <taxon>Bacteroidota</taxon>
        <taxon>Bacteroidia</taxon>
        <taxon>Bacteroidales</taxon>
        <taxon>Prevotellaceae</taxon>
        <taxon>Segatella</taxon>
    </lineage>
</organism>
<comment type="caution">
    <text evidence="1">The sequence shown here is derived from an EMBL/GenBank/DDBJ whole genome shotgun (WGS) entry which is preliminary data.</text>
</comment>
<dbReference type="EMBL" id="QSAQ01000040">
    <property type="protein sequence ID" value="RGW65383.1"/>
    <property type="molecule type" value="Genomic_DNA"/>
</dbReference>
<protein>
    <submittedName>
        <fullName evidence="1">Uncharacterized protein</fullName>
    </submittedName>
</protein>
<proteinExistence type="predicted"/>
<evidence type="ECO:0000313" key="4">
    <source>
        <dbReference type="Proteomes" id="UP000286077"/>
    </source>
</evidence>
<dbReference type="Proteomes" id="UP000284990">
    <property type="component" value="Unassembled WGS sequence"/>
</dbReference>
<accession>A0AA92U1L2</accession>
<name>A0AA92U1L2_9BACT</name>
<evidence type="ECO:0000313" key="1">
    <source>
        <dbReference type="EMBL" id="RGW65383.1"/>
    </source>
</evidence>
<dbReference type="AlphaFoldDB" id="A0AA92U1L2"/>
<dbReference type="Proteomes" id="UP000286077">
    <property type="component" value="Unassembled WGS sequence"/>
</dbReference>
<evidence type="ECO:0000313" key="3">
    <source>
        <dbReference type="Proteomes" id="UP000284990"/>
    </source>
</evidence>
<dbReference type="EMBL" id="QSFW01000003">
    <property type="protein sequence ID" value="RHA88870.1"/>
    <property type="molecule type" value="Genomic_DNA"/>
</dbReference>
<sequence length="99" mass="11909">MIFLFLHISFAFKVPRYLLVQKYEERLELARKSERKWLRTLKFKGLCESILIQQSCHIIILTDKYYVEANTEILFTLHQTLRNTDKQGGWRGEERVKSC</sequence>